<dbReference type="AlphaFoldDB" id="A0A6P2RWM4"/>
<dbReference type="Proteomes" id="UP000494218">
    <property type="component" value="Unassembled WGS sequence"/>
</dbReference>
<dbReference type="RefSeq" id="WP_175035082.1">
    <property type="nucleotide sequence ID" value="NZ_CABVPW010000050.1"/>
</dbReference>
<proteinExistence type="predicted"/>
<dbReference type="EMBL" id="CABVPW010000050">
    <property type="protein sequence ID" value="VWC41945.1"/>
    <property type="molecule type" value="Genomic_DNA"/>
</dbReference>
<organism evidence="1 2">
    <name type="scientific">Burkholderia lata (strain ATCC 17760 / DSM 23089 / LMG 22485 / NCIMB 9086 / R18194 / 383)</name>
    <dbReference type="NCBI Taxonomy" id="482957"/>
    <lineage>
        <taxon>Bacteria</taxon>
        <taxon>Pseudomonadati</taxon>
        <taxon>Pseudomonadota</taxon>
        <taxon>Betaproteobacteria</taxon>
        <taxon>Burkholderiales</taxon>
        <taxon>Burkholderiaceae</taxon>
        <taxon>Burkholderia</taxon>
        <taxon>Burkholderia cepacia complex</taxon>
    </lineage>
</organism>
<protein>
    <submittedName>
        <fullName evidence="1">Uncharacterized protein</fullName>
    </submittedName>
</protein>
<sequence>MDYVTRYTDLIYFAGGDFVICRYRLIARRSEAKQIVVQIDNHKGSQGILRADHQARDAVLNRIADRELAGIPFAMLCVALTGNDTHQVVLGEPDLEDYIHRGHPFQQTPERAARGRHIERISIDSRNLVIGRARILTAHSTPTSPDADLAALLKSPDNSAA</sequence>
<reference evidence="1 2" key="1">
    <citation type="submission" date="2019-09" db="EMBL/GenBank/DDBJ databases">
        <authorList>
            <person name="Depoorter E."/>
        </authorList>
    </citation>
    <scope>NUCLEOTIDE SEQUENCE [LARGE SCALE GENOMIC DNA]</scope>
    <source>
        <strain evidence="1">LMG 23254</strain>
    </source>
</reference>
<accession>A0A6P2RWM4</accession>
<name>A0A6P2RWM4_BURL3</name>
<evidence type="ECO:0000313" key="1">
    <source>
        <dbReference type="EMBL" id="VWC41945.1"/>
    </source>
</evidence>
<evidence type="ECO:0000313" key="2">
    <source>
        <dbReference type="Proteomes" id="UP000494218"/>
    </source>
</evidence>
<gene>
    <name evidence="1" type="ORF">BLA23254_07039</name>
</gene>